<dbReference type="Pfam" id="PF16254">
    <property type="entry name" value="DUF4910"/>
    <property type="match status" value="1"/>
</dbReference>
<dbReference type="InterPro" id="IPR032589">
    <property type="entry name" value="DUF4910"/>
</dbReference>
<sequence>MKQEIFESSDIVSGDVMYGWARDLFGFCRSLTGPGVRETLSYLTDLTPGLTTHSVATGTKAFDWSVPEEWTIR</sequence>
<dbReference type="EMBL" id="UINC01108895">
    <property type="protein sequence ID" value="SVC75335.1"/>
    <property type="molecule type" value="Genomic_DNA"/>
</dbReference>
<feature type="domain" description="DUF4910" evidence="1">
    <location>
        <begin position="18"/>
        <end position="68"/>
    </location>
</feature>
<organism evidence="2">
    <name type="scientific">marine metagenome</name>
    <dbReference type="NCBI Taxonomy" id="408172"/>
    <lineage>
        <taxon>unclassified sequences</taxon>
        <taxon>metagenomes</taxon>
        <taxon>ecological metagenomes</taxon>
    </lineage>
</organism>
<dbReference type="AlphaFoldDB" id="A0A382PRQ7"/>
<dbReference type="Gene3D" id="3.40.630.10">
    <property type="entry name" value="Zn peptidases"/>
    <property type="match status" value="1"/>
</dbReference>
<evidence type="ECO:0000313" key="2">
    <source>
        <dbReference type="EMBL" id="SVC75335.1"/>
    </source>
</evidence>
<reference evidence="2" key="1">
    <citation type="submission" date="2018-05" db="EMBL/GenBank/DDBJ databases">
        <authorList>
            <person name="Lanie J.A."/>
            <person name="Ng W.-L."/>
            <person name="Kazmierczak K.M."/>
            <person name="Andrzejewski T.M."/>
            <person name="Davidsen T.M."/>
            <person name="Wayne K.J."/>
            <person name="Tettelin H."/>
            <person name="Glass J.I."/>
            <person name="Rusch D."/>
            <person name="Podicherti R."/>
            <person name="Tsui H.-C.T."/>
            <person name="Winkler M.E."/>
        </authorList>
    </citation>
    <scope>NUCLEOTIDE SEQUENCE</scope>
</reference>
<proteinExistence type="predicted"/>
<feature type="non-terminal residue" evidence="2">
    <location>
        <position position="73"/>
    </location>
</feature>
<evidence type="ECO:0000259" key="1">
    <source>
        <dbReference type="Pfam" id="PF16254"/>
    </source>
</evidence>
<protein>
    <recommendedName>
        <fullName evidence="1">DUF4910 domain-containing protein</fullName>
    </recommendedName>
</protein>
<gene>
    <name evidence="2" type="ORF">METZ01_LOCUS328189</name>
</gene>
<name>A0A382PRQ7_9ZZZZ</name>
<accession>A0A382PRQ7</accession>